<dbReference type="AlphaFoldDB" id="X5MKB2"/>
<dbReference type="STRING" id="1458461.BN1012_Phect196"/>
<dbReference type="CDD" id="cd04645">
    <property type="entry name" value="LbH_gamma_CA_like"/>
    <property type="match status" value="1"/>
</dbReference>
<dbReference type="HOGENOM" id="CLU_064827_4_1_5"/>
<dbReference type="PATRIC" id="fig|1458461.3.peg.196"/>
<dbReference type="InterPro" id="IPR001451">
    <property type="entry name" value="Hexapep"/>
</dbReference>
<gene>
    <name evidence="1" type="ORF">BN1012_Phect196</name>
</gene>
<dbReference type="PANTHER" id="PTHR13061:SF29">
    <property type="entry name" value="GAMMA CARBONIC ANHYDRASE-LIKE 1, MITOCHONDRIAL-RELATED"/>
    <property type="match status" value="1"/>
</dbReference>
<dbReference type="InterPro" id="IPR047324">
    <property type="entry name" value="LbH_gamma_CA-like"/>
</dbReference>
<sequence>MAIYELDDLKPQLPGDGNFWVAPSASVMGNVIMKPDSSVWFGATVRGDNEPITIGERSNVQDGSVLHSDPGMPLTIGPDVTIGHMVMLHGCTIGEGSLIGIGSTVLNGAKIGKGSIIGAHALVTEGKEIPDGVLAVGSPAKVVRELTPEDSAALKLSALHYVENWKQFAKTMRKLAD</sequence>
<dbReference type="Pfam" id="PF00132">
    <property type="entry name" value="Hexapep"/>
    <property type="match status" value="1"/>
</dbReference>
<protein>
    <submittedName>
        <fullName evidence="1">Carbonic anhydrase, family 3</fullName>
    </submittedName>
</protein>
<evidence type="ECO:0000313" key="2">
    <source>
        <dbReference type="Proteomes" id="UP000032160"/>
    </source>
</evidence>
<proteinExistence type="predicted"/>
<accession>X5MKB2</accession>
<dbReference type="OrthoDB" id="9803036at2"/>
<dbReference type="Proteomes" id="UP000032160">
    <property type="component" value="Chromosome I"/>
</dbReference>
<evidence type="ECO:0000313" key="1">
    <source>
        <dbReference type="EMBL" id="CDO58410.1"/>
    </source>
</evidence>
<dbReference type="SUPFAM" id="SSF51161">
    <property type="entry name" value="Trimeric LpxA-like enzymes"/>
    <property type="match status" value="1"/>
</dbReference>
<dbReference type="RefSeq" id="WP_043949366.1">
    <property type="nucleotide sequence ID" value="NZ_HG966617.1"/>
</dbReference>
<dbReference type="Gene3D" id="2.160.10.10">
    <property type="entry name" value="Hexapeptide repeat proteins"/>
    <property type="match status" value="1"/>
</dbReference>
<dbReference type="InterPro" id="IPR050484">
    <property type="entry name" value="Transf_Hexapept/Carb_Anhydrase"/>
</dbReference>
<organism evidence="1 2">
    <name type="scientific">Candidatus Phaeomarinibacter ectocarpi</name>
    <dbReference type="NCBI Taxonomy" id="1458461"/>
    <lineage>
        <taxon>Bacteria</taxon>
        <taxon>Pseudomonadati</taxon>
        <taxon>Pseudomonadota</taxon>
        <taxon>Alphaproteobacteria</taxon>
        <taxon>Hyphomicrobiales</taxon>
        <taxon>Parvibaculaceae</taxon>
        <taxon>Candidatus Phaeomarinibacter</taxon>
    </lineage>
</organism>
<keyword evidence="2" id="KW-1185">Reference proteome</keyword>
<dbReference type="EMBL" id="HG966617">
    <property type="protein sequence ID" value="CDO58410.1"/>
    <property type="molecule type" value="Genomic_DNA"/>
</dbReference>
<dbReference type="InterPro" id="IPR011004">
    <property type="entry name" value="Trimer_LpxA-like_sf"/>
</dbReference>
<name>X5MKB2_9HYPH</name>
<dbReference type="KEGG" id="pect:BN1012_Phect196"/>
<reference evidence="1 2" key="1">
    <citation type="journal article" date="2014" name="Front. Genet.">
        <title>Genome and metabolic network of "Candidatus Phaeomarinobacter ectocarpi" Ec32, a new candidate genus of Alphaproteobacteria frequently associated with brown algae.</title>
        <authorList>
            <person name="Dittami S.M."/>
            <person name="Barbeyron T."/>
            <person name="Boyen C."/>
            <person name="Cambefort J."/>
            <person name="Collet G."/>
            <person name="Delage L."/>
            <person name="Gobet A."/>
            <person name="Groisillier A."/>
            <person name="Leblanc C."/>
            <person name="Michel G."/>
            <person name="Scornet D."/>
            <person name="Siegel A."/>
            <person name="Tapia J.E."/>
            <person name="Tonon T."/>
        </authorList>
    </citation>
    <scope>NUCLEOTIDE SEQUENCE [LARGE SCALE GENOMIC DNA]</scope>
    <source>
        <strain evidence="1 2">Ec32</strain>
    </source>
</reference>
<dbReference type="PANTHER" id="PTHR13061">
    <property type="entry name" value="DYNACTIN SUBUNIT P25"/>
    <property type="match status" value="1"/>
</dbReference>